<feature type="region of interest" description="Disordered" evidence="1">
    <location>
        <begin position="1"/>
        <end position="25"/>
    </location>
</feature>
<feature type="non-terminal residue" evidence="2">
    <location>
        <position position="1"/>
    </location>
</feature>
<comment type="caution">
    <text evidence="2">The sequence shown here is derived from an EMBL/GenBank/DDBJ whole genome shotgun (WGS) entry which is preliminary data.</text>
</comment>
<proteinExistence type="predicted"/>
<reference evidence="2" key="1">
    <citation type="journal article" date="2014" name="Front. Microbiol.">
        <title>High frequency of phylogenetically diverse reductive dehalogenase-homologous genes in deep subseafloor sedimentary metagenomes.</title>
        <authorList>
            <person name="Kawai M."/>
            <person name="Futagami T."/>
            <person name="Toyoda A."/>
            <person name="Takaki Y."/>
            <person name="Nishi S."/>
            <person name="Hori S."/>
            <person name="Arai W."/>
            <person name="Tsubouchi T."/>
            <person name="Morono Y."/>
            <person name="Uchiyama I."/>
            <person name="Ito T."/>
            <person name="Fujiyama A."/>
            <person name="Inagaki F."/>
            <person name="Takami H."/>
        </authorList>
    </citation>
    <scope>NUCLEOTIDE SEQUENCE</scope>
    <source>
        <strain evidence="2">Expedition CK06-06</strain>
    </source>
</reference>
<gene>
    <name evidence="2" type="ORF">S01H1_55494</name>
</gene>
<dbReference type="AlphaFoldDB" id="X0WR54"/>
<organism evidence="2">
    <name type="scientific">marine sediment metagenome</name>
    <dbReference type="NCBI Taxonomy" id="412755"/>
    <lineage>
        <taxon>unclassified sequences</taxon>
        <taxon>metagenomes</taxon>
        <taxon>ecological metagenomes</taxon>
    </lineage>
</organism>
<protein>
    <submittedName>
        <fullName evidence="2">Uncharacterized protein</fullName>
    </submittedName>
</protein>
<sequence length="37" mass="4019">NEKRADEERETSSTLGGGDSLAADGCKHARNDCHKME</sequence>
<accession>X0WR54</accession>
<name>X0WR54_9ZZZZ</name>
<evidence type="ECO:0000256" key="1">
    <source>
        <dbReference type="SAM" id="MobiDB-lite"/>
    </source>
</evidence>
<evidence type="ECO:0000313" key="2">
    <source>
        <dbReference type="EMBL" id="GAG25697.1"/>
    </source>
</evidence>
<feature type="compositionally biased region" description="Basic and acidic residues" evidence="1">
    <location>
        <begin position="1"/>
        <end position="11"/>
    </location>
</feature>
<dbReference type="EMBL" id="BARS01036077">
    <property type="protein sequence ID" value="GAG25697.1"/>
    <property type="molecule type" value="Genomic_DNA"/>
</dbReference>